<comment type="caution">
    <text evidence="2">The sequence shown here is derived from an EMBL/GenBank/DDBJ whole genome shotgun (WGS) entry which is preliminary data.</text>
</comment>
<feature type="transmembrane region" description="Helical" evidence="1">
    <location>
        <begin position="33"/>
        <end position="53"/>
    </location>
</feature>
<proteinExistence type="predicted"/>
<keyword evidence="1" id="KW-0472">Membrane</keyword>
<accession>A0A2S8F1J6</accession>
<evidence type="ECO:0000313" key="3">
    <source>
        <dbReference type="Proteomes" id="UP000240009"/>
    </source>
</evidence>
<feature type="transmembrane region" description="Helical" evidence="1">
    <location>
        <begin position="95"/>
        <end position="118"/>
    </location>
</feature>
<gene>
    <name evidence="2" type="ORF">C5Y96_21560</name>
</gene>
<protein>
    <submittedName>
        <fullName evidence="2">DUF2784 domain-containing protein</fullName>
    </submittedName>
</protein>
<sequence length="131" mass="14874">MLIFLDYFLLIFHLALTAFNALGWAFERTRKAHLILILLTLASWTVLSPYYGWGYCPFTDWHWQVKRALGEGPLPGSFIKYCLDGCTGWDSDPALVTYATAAVGLLAFLLSCGVNWWAWRKSHRVQASEIA</sequence>
<organism evidence="2 3">
    <name type="scientific">Blastopirellula marina</name>
    <dbReference type="NCBI Taxonomy" id="124"/>
    <lineage>
        <taxon>Bacteria</taxon>
        <taxon>Pseudomonadati</taxon>
        <taxon>Planctomycetota</taxon>
        <taxon>Planctomycetia</taxon>
        <taxon>Pirellulales</taxon>
        <taxon>Pirellulaceae</taxon>
        <taxon>Blastopirellula</taxon>
    </lineage>
</organism>
<dbReference type="Proteomes" id="UP000240009">
    <property type="component" value="Unassembled WGS sequence"/>
</dbReference>
<feature type="transmembrane region" description="Helical" evidence="1">
    <location>
        <begin position="6"/>
        <end position="26"/>
    </location>
</feature>
<keyword evidence="1" id="KW-1133">Transmembrane helix</keyword>
<dbReference type="AlphaFoldDB" id="A0A2S8F1J6"/>
<evidence type="ECO:0000313" key="2">
    <source>
        <dbReference type="EMBL" id="PQO26041.1"/>
    </source>
</evidence>
<dbReference type="RefSeq" id="WP_105357691.1">
    <property type="nucleotide sequence ID" value="NZ_PUIA01000069.1"/>
</dbReference>
<dbReference type="Pfam" id="PF10861">
    <property type="entry name" value="DUF2784"/>
    <property type="match status" value="1"/>
</dbReference>
<dbReference type="EMBL" id="PUIA01000069">
    <property type="protein sequence ID" value="PQO26041.1"/>
    <property type="molecule type" value="Genomic_DNA"/>
</dbReference>
<reference evidence="2 3" key="1">
    <citation type="submission" date="2018-02" db="EMBL/GenBank/DDBJ databases">
        <title>Comparative genomes isolates from brazilian mangrove.</title>
        <authorList>
            <person name="Araujo J.E."/>
            <person name="Taketani R.G."/>
            <person name="Silva M.C.P."/>
            <person name="Loureco M.V."/>
            <person name="Andreote F.D."/>
        </authorList>
    </citation>
    <scope>NUCLEOTIDE SEQUENCE [LARGE SCALE GENOMIC DNA]</scope>
    <source>
        <strain evidence="2 3">HEX-2 MGV</strain>
    </source>
</reference>
<dbReference type="OrthoDB" id="9813998at2"/>
<evidence type="ECO:0000256" key="1">
    <source>
        <dbReference type="SAM" id="Phobius"/>
    </source>
</evidence>
<name>A0A2S8F1J6_9BACT</name>
<dbReference type="InterPro" id="IPR021218">
    <property type="entry name" value="DUF2784"/>
</dbReference>
<keyword evidence="1" id="KW-0812">Transmembrane</keyword>